<name>A0A3P1BHZ7_9BACT</name>
<accession>A0A3P1BHZ7</accession>
<feature type="chain" id="PRO_5018233976" description="DUF4595 domain-containing protein" evidence="1">
    <location>
        <begin position="23"/>
        <end position="260"/>
    </location>
</feature>
<evidence type="ECO:0000313" key="2">
    <source>
        <dbReference type="EMBL" id="RRB00690.1"/>
    </source>
</evidence>
<keyword evidence="1" id="KW-0732">Signal</keyword>
<dbReference type="RefSeq" id="WP_124877156.1">
    <property type="nucleotide sequence ID" value="NZ_RQJO01000010.1"/>
</dbReference>
<proteinExistence type="predicted"/>
<gene>
    <name evidence="2" type="ORF">EHT25_21070</name>
</gene>
<feature type="signal peptide" evidence="1">
    <location>
        <begin position="1"/>
        <end position="22"/>
    </location>
</feature>
<dbReference type="PROSITE" id="PS51257">
    <property type="entry name" value="PROKAR_LIPOPROTEIN"/>
    <property type="match status" value="1"/>
</dbReference>
<organism evidence="2 3">
    <name type="scientific">Larkinella rosea</name>
    <dbReference type="NCBI Taxonomy" id="2025312"/>
    <lineage>
        <taxon>Bacteria</taxon>
        <taxon>Pseudomonadati</taxon>
        <taxon>Bacteroidota</taxon>
        <taxon>Cytophagia</taxon>
        <taxon>Cytophagales</taxon>
        <taxon>Spirosomataceae</taxon>
        <taxon>Larkinella</taxon>
    </lineage>
</organism>
<dbReference type="AlphaFoldDB" id="A0A3P1BHZ7"/>
<evidence type="ECO:0000313" key="3">
    <source>
        <dbReference type="Proteomes" id="UP000271925"/>
    </source>
</evidence>
<evidence type="ECO:0000256" key="1">
    <source>
        <dbReference type="SAM" id="SignalP"/>
    </source>
</evidence>
<dbReference type="EMBL" id="RQJO01000010">
    <property type="protein sequence ID" value="RRB00690.1"/>
    <property type="molecule type" value="Genomic_DNA"/>
</dbReference>
<dbReference type="Proteomes" id="UP000271925">
    <property type="component" value="Unassembled WGS sequence"/>
</dbReference>
<dbReference type="OrthoDB" id="932536at2"/>
<sequence length="260" mass="29000">MKIRTISLVFAAVLLLSGCGGKKNPDPDPQPQTCLVSEVPDLYFDSSPFTVVYDASNRVSAIKQFSFNLFSFTYDASGRITKFQVSTSLPENLGAKEHTVTYDASGRIATVSAIDNGQAVTATTSFDTQNRITKVTVTDPRGQRNYYKRMEYNAAGNVTKVFYAKDADAEKLYAEYTYDDKKSPFSSQTAFQLIPLISSLADRSHYLSTNNPTQYKDTGYGYTATYQYTNDLPTELSMLLQQTGNPSIVNKEKEYKYTCK</sequence>
<reference evidence="2 3" key="1">
    <citation type="submission" date="2018-11" db="EMBL/GenBank/DDBJ databases">
        <authorList>
            <person name="Zhou Z."/>
            <person name="Wang G."/>
        </authorList>
    </citation>
    <scope>NUCLEOTIDE SEQUENCE [LARGE SCALE GENOMIC DNA]</scope>
    <source>
        <strain evidence="2 3">KCTC52004</strain>
    </source>
</reference>
<dbReference type="Gene3D" id="2.180.10.10">
    <property type="entry name" value="RHS repeat-associated core"/>
    <property type="match status" value="1"/>
</dbReference>
<keyword evidence="3" id="KW-1185">Reference proteome</keyword>
<evidence type="ECO:0008006" key="4">
    <source>
        <dbReference type="Google" id="ProtNLM"/>
    </source>
</evidence>
<comment type="caution">
    <text evidence="2">The sequence shown here is derived from an EMBL/GenBank/DDBJ whole genome shotgun (WGS) entry which is preliminary data.</text>
</comment>
<protein>
    <recommendedName>
        <fullName evidence="4">DUF4595 domain-containing protein</fullName>
    </recommendedName>
</protein>